<dbReference type="AlphaFoldDB" id="A0A0D8X5L8"/>
<dbReference type="PANTHER" id="PTHR47331:SF1">
    <property type="entry name" value="GAG-LIKE PROTEIN"/>
    <property type="match status" value="1"/>
</dbReference>
<protein>
    <submittedName>
        <fullName evidence="1">Uncharacterized protein</fullName>
    </submittedName>
</protein>
<gene>
    <name evidence="1" type="ORF">DICVIV_14281</name>
</gene>
<evidence type="ECO:0000313" key="1">
    <source>
        <dbReference type="EMBL" id="KJH39825.1"/>
    </source>
</evidence>
<proteinExistence type="predicted"/>
<dbReference type="EMBL" id="KN720089">
    <property type="protein sequence ID" value="KJH39825.1"/>
    <property type="molecule type" value="Genomic_DNA"/>
</dbReference>
<feature type="non-terminal residue" evidence="1">
    <location>
        <position position="218"/>
    </location>
</feature>
<keyword evidence="2" id="KW-1185">Reference proteome</keyword>
<reference evidence="2" key="2">
    <citation type="journal article" date="2016" name="Sci. Rep.">
        <title>Dictyocaulus viviparus genome, variome and transcriptome elucidate lungworm biology and support future intervention.</title>
        <authorList>
            <person name="McNulty S.N."/>
            <person name="Strube C."/>
            <person name="Rosa B.A."/>
            <person name="Martin J.C."/>
            <person name="Tyagi R."/>
            <person name="Choi Y.J."/>
            <person name="Wang Q."/>
            <person name="Hallsworth Pepin K."/>
            <person name="Zhang X."/>
            <person name="Ozersky P."/>
            <person name="Wilson R.K."/>
            <person name="Sternberg P.W."/>
            <person name="Gasser R.B."/>
            <person name="Mitreva M."/>
        </authorList>
    </citation>
    <scope>NUCLEOTIDE SEQUENCE [LARGE SCALE GENOMIC DNA]</scope>
    <source>
        <strain evidence="2">HannoverDv2000</strain>
    </source>
</reference>
<dbReference type="Proteomes" id="UP000053766">
    <property type="component" value="Unassembled WGS sequence"/>
</dbReference>
<organism evidence="1 2">
    <name type="scientific">Dictyocaulus viviparus</name>
    <name type="common">Bovine lungworm</name>
    <dbReference type="NCBI Taxonomy" id="29172"/>
    <lineage>
        <taxon>Eukaryota</taxon>
        <taxon>Metazoa</taxon>
        <taxon>Ecdysozoa</taxon>
        <taxon>Nematoda</taxon>
        <taxon>Chromadorea</taxon>
        <taxon>Rhabditida</taxon>
        <taxon>Rhabditina</taxon>
        <taxon>Rhabditomorpha</taxon>
        <taxon>Strongyloidea</taxon>
        <taxon>Metastrongylidae</taxon>
        <taxon>Dictyocaulus</taxon>
    </lineage>
</organism>
<name>A0A0D8X5L8_DICVI</name>
<evidence type="ECO:0000313" key="2">
    <source>
        <dbReference type="Proteomes" id="UP000053766"/>
    </source>
</evidence>
<dbReference type="PANTHER" id="PTHR47331">
    <property type="entry name" value="PHD-TYPE DOMAIN-CONTAINING PROTEIN"/>
    <property type="match status" value="1"/>
</dbReference>
<feature type="non-terminal residue" evidence="1">
    <location>
        <position position="1"/>
    </location>
</feature>
<sequence length="218" mass="25622">LPSGLHILPNLFGNLITGKLQDAVQQDNKTINVLSQVQHNDNQETSHTDQPNEEIEKWEELWTLESTVNTVRSQNPEESDDESSQWEKFWTLETTGAEEFSNPEKETQIQVDQQVLEHFNRTIENRHDGYYVRLPWKNLATPLPNNRAIALKRVVSVWQSLNNDKELLDMYNNIFEEQLYLNILEKIKEENSLNLRRTYYIPHQPVLTPNKTTTKLRL</sequence>
<dbReference type="OrthoDB" id="5862454at2759"/>
<accession>A0A0D8X5L8</accession>
<reference evidence="1 2" key="1">
    <citation type="submission" date="2013-11" db="EMBL/GenBank/DDBJ databases">
        <title>Draft genome of the bovine lungworm Dictyocaulus viviparus.</title>
        <authorList>
            <person name="Mitreva M."/>
        </authorList>
    </citation>
    <scope>NUCLEOTIDE SEQUENCE [LARGE SCALE GENOMIC DNA]</scope>
    <source>
        <strain evidence="1 2">HannoverDv2000</strain>
    </source>
</reference>